<gene>
    <name evidence="1" type="ORF">ANN_11195</name>
</gene>
<dbReference type="Proteomes" id="UP001148838">
    <property type="component" value="Unassembled WGS sequence"/>
</dbReference>
<organism evidence="1 2">
    <name type="scientific">Periplaneta americana</name>
    <name type="common">American cockroach</name>
    <name type="synonym">Blatta americana</name>
    <dbReference type="NCBI Taxonomy" id="6978"/>
    <lineage>
        <taxon>Eukaryota</taxon>
        <taxon>Metazoa</taxon>
        <taxon>Ecdysozoa</taxon>
        <taxon>Arthropoda</taxon>
        <taxon>Hexapoda</taxon>
        <taxon>Insecta</taxon>
        <taxon>Pterygota</taxon>
        <taxon>Neoptera</taxon>
        <taxon>Polyneoptera</taxon>
        <taxon>Dictyoptera</taxon>
        <taxon>Blattodea</taxon>
        <taxon>Blattoidea</taxon>
        <taxon>Blattidae</taxon>
        <taxon>Blattinae</taxon>
        <taxon>Periplaneta</taxon>
    </lineage>
</organism>
<evidence type="ECO:0000313" key="2">
    <source>
        <dbReference type="Proteomes" id="UP001148838"/>
    </source>
</evidence>
<reference evidence="1 2" key="1">
    <citation type="journal article" date="2022" name="Allergy">
        <title>Genome assembly and annotation of Periplaneta americana reveal a comprehensive cockroach allergen profile.</title>
        <authorList>
            <person name="Wang L."/>
            <person name="Xiong Q."/>
            <person name="Saelim N."/>
            <person name="Wang L."/>
            <person name="Nong W."/>
            <person name="Wan A.T."/>
            <person name="Shi M."/>
            <person name="Liu X."/>
            <person name="Cao Q."/>
            <person name="Hui J.H.L."/>
            <person name="Sookrung N."/>
            <person name="Leung T.F."/>
            <person name="Tungtrongchitr A."/>
            <person name="Tsui S.K.W."/>
        </authorList>
    </citation>
    <scope>NUCLEOTIDE SEQUENCE [LARGE SCALE GENOMIC DNA]</scope>
    <source>
        <strain evidence="1">PWHHKU_190912</strain>
    </source>
</reference>
<proteinExistence type="predicted"/>
<keyword evidence="2" id="KW-1185">Reference proteome</keyword>
<name>A0ABQ8T4B9_PERAM</name>
<dbReference type="EMBL" id="JAJSOF020000015">
    <property type="protein sequence ID" value="KAJ4441340.1"/>
    <property type="molecule type" value="Genomic_DNA"/>
</dbReference>
<comment type="caution">
    <text evidence="1">The sequence shown here is derived from an EMBL/GenBank/DDBJ whole genome shotgun (WGS) entry which is preliminary data.</text>
</comment>
<evidence type="ECO:0008006" key="3">
    <source>
        <dbReference type="Google" id="ProtNLM"/>
    </source>
</evidence>
<dbReference type="Gene3D" id="3.30.420.10">
    <property type="entry name" value="Ribonuclease H-like superfamily/Ribonuclease H"/>
    <property type="match status" value="1"/>
</dbReference>
<sequence length="246" mass="27374">MSPGSNTKNYPAFAHIGLRENSNKKPQPDLPEIKSLLQNIEGPVYVLRRDTNAGLRCCGAKCLSVTPDGRLCDGVELLNFNGLTELVFFENGSLTARRYIGEILADHVVFFAPFMNENFALMHDNARSHAAWCVTDYLKLHNNRKSKNSDSTATRGNGGVVCGDEIRVSTQPNYRRVCGGVVPDAKSIRLWFNKLLTTDSVLKQSGRAWRSEIEGKVEEIRAGFQRSSSKSIRQASRQFNVPPTNL</sequence>
<evidence type="ECO:0000313" key="1">
    <source>
        <dbReference type="EMBL" id="KAJ4441340.1"/>
    </source>
</evidence>
<accession>A0ABQ8T4B9</accession>
<dbReference type="InterPro" id="IPR036397">
    <property type="entry name" value="RNaseH_sf"/>
</dbReference>
<protein>
    <recommendedName>
        <fullName evidence="3">Tc1-like transposase DDE domain-containing protein</fullName>
    </recommendedName>
</protein>